<evidence type="ECO:0000313" key="6">
    <source>
        <dbReference type="Proteomes" id="UP000186917"/>
    </source>
</evidence>
<dbReference type="OrthoDB" id="9797599at2"/>
<dbReference type="InterPro" id="IPR036390">
    <property type="entry name" value="WH_DNA-bd_sf"/>
</dbReference>
<keyword evidence="6" id="KW-1185">Reference proteome</keyword>
<protein>
    <submittedName>
        <fullName evidence="5">Transcriptional regulator, HxlR family</fullName>
    </submittedName>
</protein>
<name>A0A173MBB9_9BACT</name>
<sequence>MYIRKIPRLYNCSLEVTVEVMGGKWKPFIICYLQNGPKRPTELQKMVSGISKRVLAQQMKELEDHAIITKTVYAEVPLRTEYQLTAFGQELLPVVLMMEKWGRMYQPHLEKMRIA</sequence>
<dbReference type="PANTHER" id="PTHR33204:SF29">
    <property type="entry name" value="TRANSCRIPTIONAL REGULATOR"/>
    <property type="match status" value="1"/>
</dbReference>
<dbReference type="Gene3D" id="1.10.10.10">
    <property type="entry name" value="Winged helix-like DNA-binding domain superfamily/Winged helix DNA-binding domain"/>
    <property type="match status" value="1"/>
</dbReference>
<organism evidence="5 6">
    <name type="scientific">Filimonas lacunae</name>
    <dbReference type="NCBI Taxonomy" id="477680"/>
    <lineage>
        <taxon>Bacteria</taxon>
        <taxon>Pseudomonadati</taxon>
        <taxon>Bacteroidota</taxon>
        <taxon>Chitinophagia</taxon>
        <taxon>Chitinophagales</taxon>
        <taxon>Chitinophagaceae</taxon>
        <taxon>Filimonas</taxon>
    </lineage>
</organism>
<evidence type="ECO:0000256" key="3">
    <source>
        <dbReference type="ARBA" id="ARBA00023163"/>
    </source>
</evidence>
<dbReference type="Pfam" id="PF01638">
    <property type="entry name" value="HxlR"/>
    <property type="match status" value="1"/>
</dbReference>
<dbReference type="EMBL" id="FTOR01000018">
    <property type="protein sequence ID" value="SIT34675.1"/>
    <property type="molecule type" value="Genomic_DNA"/>
</dbReference>
<dbReference type="KEGG" id="fln:FLA_0845"/>
<dbReference type="PROSITE" id="PS51118">
    <property type="entry name" value="HTH_HXLR"/>
    <property type="match status" value="1"/>
</dbReference>
<evidence type="ECO:0000259" key="4">
    <source>
        <dbReference type="PROSITE" id="PS51118"/>
    </source>
</evidence>
<dbReference type="AlphaFoldDB" id="A0A173MBB9"/>
<accession>A0A173MBB9</accession>
<dbReference type="RefSeq" id="WP_076382885.1">
    <property type="nucleotide sequence ID" value="NZ_AP017422.1"/>
</dbReference>
<dbReference type="STRING" id="477680.SAMN05421788_11834"/>
<dbReference type="InterPro" id="IPR036388">
    <property type="entry name" value="WH-like_DNA-bd_sf"/>
</dbReference>
<gene>
    <name evidence="5" type="ORF">SAMN05421788_11834</name>
</gene>
<dbReference type="GO" id="GO:0003677">
    <property type="term" value="F:DNA binding"/>
    <property type="evidence" value="ECO:0007669"/>
    <property type="project" value="UniProtKB-KW"/>
</dbReference>
<keyword evidence="1" id="KW-0805">Transcription regulation</keyword>
<proteinExistence type="predicted"/>
<feature type="domain" description="HTH hxlR-type" evidence="4">
    <location>
        <begin position="12"/>
        <end position="110"/>
    </location>
</feature>
<keyword evidence="2" id="KW-0238">DNA-binding</keyword>
<keyword evidence="3" id="KW-0804">Transcription</keyword>
<reference evidence="6" key="1">
    <citation type="submission" date="2017-01" db="EMBL/GenBank/DDBJ databases">
        <authorList>
            <person name="Varghese N."/>
            <person name="Submissions S."/>
        </authorList>
    </citation>
    <scope>NUCLEOTIDE SEQUENCE [LARGE SCALE GENOMIC DNA]</scope>
    <source>
        <strain evidence="6">DSM 21054</strain>
    </source>
</reference>
<evidence type="ECO:0000313" key="5">
    <source>
        <dbReference type="EMBL" id="SIT34675.1"/>
    </source>
</evidence>
<evidence type="ECO:0000256" key="2">
    <source>
        <dbReference type="ARBA" id="ARBA00023125"/>
    </source>
</evidence>
<dbReference type="SUPFAM" id="SSF46785">
    <property type="entry name" value="Winged helix' DNA-binding domain"/>
    <property type="match status" value="1"/>
</dbReference>
<evidence type="ECO:0000256" key="1">
    <source>
        <dbReference type="ARBA" id="ARBA00023015"/>
    </source>
</evidence>
<dbReference type="PANTHER" id="PTHR33204">
    <property type="entry name" value="TRANSCRIPTIONAL REGULATOR, MARR FAMILY"/>
    <property type="match status" value="1"/>
</dbReference>
<dbReference type="InterPro" id="IPR002577">
    <property type="entry name" value="HTH_HxlR"/>
</dbReference>
<dbReference type="Proteomes" id="UP000186917">
    <property type="component" value="Unassembled WGS sequence"/>
</dbReference>